<feature type="compositionally biased region" description="Low complexity" evidence="1">
    <location>
        <begin position="556"/>
        <end position="568"/>
    </location>
</feature>
<feature type="compositionally biased region" description="Polar residues" evidence="1">
    <location>
        <begin position="157"/>
        <end position="168"/>
    </location>
</feature>
<accession>E5A1D2</accession>
<dbReference type="VEuPathDB" id="FungiDB:LEMA_P105270.1"/>
<dbReference type="Pfam" id="PF02037">
    <property type="entry name" value="SAP"/>
    <property type="match status" value="1"/>
</dbReference>
<organism evidence="4">
    <name type="scientific">Leptosphaeria maculans (strain JN3 / isolate v23.1.3 / race Av1-4-5-6-7-8)</name>
    <name type="common">Blackleg fungus</name>
    <name type="synonym">Phoma lingam</name>
    <dbReference type="NCBI Taxonomy" id="985895"/>
    <lineage>
        <taxon>Eukaryota</taxon>
        <taxon>Fungi</taxon>
        <taxon>Dikarya</taxon>
        <taxon>Ascomycota</taxon>
        <taxon>Pezizomycotina</taxon>
        <taxon>Dothideomycetes</taxon>
        <taxon>Pleosporomycetidae</taxon>
        <taxon>Pleosporales</taxon>
        <taxon>Pleosporineae</taxon>
        <taxon>Leptosphaeriaceae</taxon>
        <taxon>Plenodomus</taxon>
        <taxon>Plenodomus lingam/Leptosphaeria maculans species complex</taxon>
    </lineage>
</organism>
<dbReference type="OrthoDB" id="5348404at2759"/>
<dbReference type="Pfam" id="PF16294">
    <property type="entry name" value="RSB_motif"/>
    <property type="match status" value="1"/>
</dbReference>
<dbReference type="InParanoid" id="E5A1D2"/>
<dbReference type="Gene3D" id="1.10.720.30">
    <property type="entry name" value="SAP domain"/>
    <property type="match status" value="1"/>
</dbReference>
<sequence length="689" mass="75294">MSDYNKQTVAQLRQLLKDRGIPSTGLTRKAQIVEKLEEADGAGAEASDAPTANENVADAPLDPVGPVEPEAGQDAQTTQSQVPGPALSDAGGMRTMLSVVHWTLANAMAEPKEYLSRETEPTILPPTSDRLPENVSHIDSDEPPPNTIKAMEHSAEDSTNAEEASTIQPAAVFSAPPADPEDVVGPRVTEPADEESKVEKQEVSDPDELPDAPGPAAEALHLTQQDSDLPEEVKDTVLEDKVKSEQPSVEGSEPLALPEQSTQTSRLNTEELEADSRKRKRRSGSPDQPLQDIKAKKHRPIQDPAPEVHLKEDDDVVMSQRQPEESDAVTGIDEHADANHDLPAESESPTTHLDTKREKKENTSRYKDLVKSNSDDRPIEAITDDRPTIPALHPVTSALYIRNFMRPLRPEPLRAHLISLASPPSSSPDSSIIKSLFLDAMKTHALVLFTSTTAASRVRASLHGSIWPPEGNRKELWVDFIPSDRVEAWIKEEEDAILADKEARASGRSAPAKRFEVVYSTSEDGETTANFQEVGSNAPANAPRGPRASIHVHGGPSTSLPTPTTLPSADPTRPDITAPFKTLDELFASTIAKPQLFYLPVSDEISSLRLKELDAETSRDWVPDETRKGRGIKMEVKYKYSFDEEDRMVEVGVDRGPWSEGYATRGGRGRRGGGRRGGAWRSRGDTWRG</sequence>
<feature type="region of interest" description="Disordered" evidence="1">
    <location>
        <begin position="533"/>
        <end position="571"/>
    </location>
</feature>
<name>E5A1D2_LEPMJ</name>
<feature type="domain" description="SAP" evidence="2">
    <location>
        <begin position="3"/>
        <end position="40"/>
    </location>
</feature>
<dbReference type="SUPFAM" id="SSF68906">
    <property type="entry name" value="SAP domain"/>
    <property type="match status" value="1"/>
</dbReference>
<dbReference type="AlphaFoldDB" id="E5A1D2"/>
<dbReference type="PANTHER" id="PTHR47031:SF3">
    <property type="entry name" value="SAP DOMAIN-CONTAINING PROTEIN"/>
    <property type="match status" value="1"/>
</dbReference>
<dbReference type="HOGENOM" id="CLU_016396_0_0_1"/>
<dbReference type="EMBL" id="FP929131">
    <property type="protein sequence ID" value="CBX97396.1"/>
    <property type="molecule type" value="Genomic_DNA"/>
</dbReference>
<feature type="compositionally biased region" description="Basic and acidic residues" evidence="1">
    <location>
        <begin position="332"/>
        <end position="343"/>
    </location>
</feature>
<feature type="compositionally biased region" description="Basic and acidic residues" evidence="1">
    <location>
        <begin position="231"/>
        <end position="244"/>
    </location>
</feature>
<gene>
    <name evidence="3" type="ORF">LEMA_P105270.1</name>
</gene>
<keyword evidence="4" id="KW-1185">Reference proteome</keyword>
<dbReference type="InterPro" id="IPR003034">
    <property type="entry name" value="SAP_dom"/>
</dbReference>
<dbReference type="OMA" id="SKCFVAY"/>
<feature type="compositionally biased region" description="Basic and acidic residues" evidence="1">
    <location>
        <begin position="353"/>
        <end position="365"/>
    </location>
</feature>
<feature type="compositionally biased region" description="Low complexity" evidence="1">
    <location>
        <begin position="535"/>
        <end position="549"/>
    </location>
</feature>
<feature type="region of interest" description="Disordered" evidence="1">
    <location>
        <begin position="656"/>
        <end position="689"/>
    </location>
</feature>
<reference evidence="4" key="1">
    <citation type="journal article" date="2011" name="Nat. Commun.">
        <title>Effector diversification within compartments of the Leptosphaeria maculans genome affected by Repeat-Induced Point mutations.</title>
        <authorList>
            <person name="Rouxel T."/>
            <person name="Grandaubert J."/>
            <person name="Hane J.K."/>
            <person name="Hoede C."/>
            <person name="van de Wouw A.P."/>
            <person name="Couloux A."/>
            <person name="Dominguez V."/>
            <person name="Anthouard V."/>
            <person name="Bally P."/>
            <person name="Bourras S."/>
            <person name="Cozijnsen A.J."/>
            <person name="Ciuffetti L.M."/>
            <person name="Degrave A."/>
            <person name="Dilmaghani A."/>
            <person name="Duret L."/>
            <person name="Fudal I."/>
            <person name="Goodwin S.B."/>
            <person name="Gout L."/>
            <person name="Glaser N."/>
            <person name="Linglin J."/>
            <person name="Kema G.H.J."/>
            <person name="Lapalu N."/>
            <person name="Lawrence C.B."/>
            <person name="May K."/>
            <person name="Meyer M."/>
            <person name="Ollivier B."/>
            <person name="Poulain J."/>
            <person name="Schoch C.L."/>
            <person name="Simon A."/>
            <person name="Spatafora J.W."/>
            <person name="Stachowiak A."/>
            <person name="Turgeon B.G."/>
            <person name="Tyler B.M."/>
            <person name="Vincent D."/>
            <person name="Weissenbach J."/>
            <person name="Amselem J."/>
            <person name="Quesneville H."/>
            <person name="Oliver R.P."/>
            <person name="Wincker P."/>
            <person name="Balesdent M.-H."/>
            <person name="Howlett B.J."/>
        </authorList>
    </citation>
    <scope>NUCLEOTIDE SEQUENCE [LARGE SCALE GENOMIC DNA]</scope>
    <source>
        <strain evidence="4">JN3 / isolate v23.1.3 / race Av1-4-5-6-7-8</strain>
    </source>
</reference>
<dbReference type="STRING" id="985895.E5A1D2"/>
<feature type="compositionally biased region" description="Basic and acidic residues" evidence="1">
    <location>
        <begin position="194"/>
        <end position="203"/>
    </location>
</feature>
<dbReference type="InterPro" id="IPR034257">
    <property type="entry name" value="Acinus_RRM"/>
</dbReference>
<evidence type="ECO:0000313" key="3">
    <source>
        <dbReference type="EMBL" id="CBX97396.1"/>
    </source>
</evidence>
<feature type="region of interest" description="Disordered" evidence="1">
    <location>
        <begin position="37"/>
        <end position="90"/>
    </location>
</feature>
<evidence type="ECO:0000259" key="2">
    <source>
        <dbReference type="Pfam" id="PF02037"/>
    </source>
</evidence>
<evidence type="ECO:0000256" key="1">
    <source>
        <dbReference type="SAM" id="MobiDB-lite"/>
    </source>
</evidence>
<dbReference type="Proteomes" id="UP000002668">
    <property type="component" value="Genome"/>
</dbReference>
<dbReference type="InterPro" id="IPR036361">
    <property type="entry name" value="SAP_dom_sf"/>
</dbReference>
<dbReference type="PANTHER" id="PTHR47031">
    <property type="entry name" value="SAP DNA-BINDING DOMAIN-CONTAINING PROTEIN"/>
    <property type="match status" value="1"/>
</dbReference>
<dbReference type="CDD" id="cd12432">
    <property type="entry name" value="RRM_ACINU"/>
    <property type="match status" value="1"/>
</dbReference>
<evidence type="ECO:0000313" key="4">
    <source>
        <dbReference type="Proteomes" id="UP000002668"/>
    </source>
</evidence>
<proteinExistence type="predicted"/>
<feature type="region of interest" description="Disordered" evidence="1">
    <location>
        <begin position="112"/>
        <end position="365"/>
    </location>
</feature>
<dbReference type="eggNOG" id="ENOG502S2D0">
    <property type="taxonomic scope" value="Eukaryota"/>
</dbReference>
<dbReference type="InterPro" id="IPR032552">
    <property type="entry name" value="RSB_motif"/>
</dbReference>
<protein>
    <recommendedName>
        <fullName evidence="2">SAP domain-containing protein</fullName>
    </recommendedName>
</protein>
<feature type="compositionally biased region" description="Basic and acidic residues" evidence="1">
    <location>
        <begin position="130"/>
        <end position="140"/>
    </location>
</feature>